<dbReference type="OrthoDB" id="4816597at2759"/>
<dbReference type="Proteomes" id="UP000635477">
    <property type="component" value="Unassembled WGS sequence"/>
</dbReference>
<evidence type="ECO:0000313" key="2">
    <source>
        <dbReference type="Proteomes" id="UP000635477"/>
    </source>
</evidence>
<sequence>MKQISLPLSLQSLIQISAFAVVCLPPGFTPLVNPADHSQPITFPTFAAVFFNAVSFQIGGMIFTEVATGNLVGRSEIDICGPGGDHGLHKDNEKDFVTPHPRQKHAIMAVIQRRLSREQTPTGLSEIPTVEEFIEAYAKIPKVWKWVHARGLDDRKTYEIGIDANALIIAWYEGAKEELLSRLYSERSEDVMSTYKTFFPVDSYMAALCADREPNWQHLRDGSILVGYAQGSRNVSELDIMVYVKWDKGNEISFAVHRSPDATYIEDQDK</sequence>
<gene>
    <name evidence="1" type="ORF">FZEAL_6341</name>
</gene>
<accession>A0A8H4UIS0</accession>
<evidence type="ECO:0000313" key="1">
    <source>
        <dbReference type="EMBL" id="KAF4977089.1"/>
    </source>
</evidence>
<dbReference type="AlphaFoldDB" id="A0A8H4UIS0"/>
<organism evidence="1 2">
    <name type="scientific">Fusarium zealandicum</name>
    <dbReference type="NCBI Taxonomy" id="1053134"/>
    <lineage>
        <taxon>Eukaryota</taxon>
        <taxon>Fungi</taxon>
        <taxon>Dikarya</taxon>
        <taxon>Ascomycota</taxon>
        <taxon>Pezizomycotina</taxon>
        <taxon>Sordariomycetes</taxon>
        <taxon>Hypocreomycetidae</taxon>
        <taxon>Hypocreales</taxon>
        <taxon>Nectriaceae</taxon>
        <taxon>Fusarium</taxon>
        <taxon>Fusarium staphyleae species complex</taxon>
    </lineage>
</organism>
<reference evidence="1" key="1">
    <citation type="journal article" date="2020" name="BMC Genomics">
        <title>Correction to: Identification and distribution of gene clusters required for synthesis of sphingolipid metabolism inhibitors in diverse species of the filamentous fungus Fusarium.</title>
        <authorList>
            <person name="Kim H.S."/>
            <person name="Lohmar J.M."/>
            <person name="Busman M."/>
            <person name="Brown D.W."/>
            <person name="Naumann T.A."/>
            <person name="Divon H.H."/>
            <person name="Lysoe E."/>
            <person name="Uhlig S."/>
            <person name="Proctor R.H."/>
        </authorList>
    </citation>
    <scope>NUCLEOTIDE SEQUENCE</scope>
    <source>
        <strain evidence="1">NRRL 22465</strain>
    </source>
</reference>
<name>A0A8H4UIS0_9HYPO</name>
<protein>
    <submittedName>
        <fullName evidence="1">Uncharacterized protein</fullName>
    </submittedName>
</protein>
<proteinExistence type="predicted"/>
<comment type="caution">
    <text evidence="1">The sequence shown here is derived from an EMBL/GenBank/DDBJ whole genome shotgun (WGS) entry which is preliminary data.</text>
</comment>
<reference evidence="1" key="2">
    <citation type="submission" date="2020-05" db="EMBL/GenBank/DDBJ databases">
        <authorList>
            <person name="Kim H.-S."/>
            <person name="Proctor R.H."/>
            <person name="Brown D.W."/>
        </authorList>
    </citation>
    <scope>NUCLEOTIDE SEQUENCE</scope>
    <source>
        <strain evidence="1">NRRL 22465</strain>
    </source>
</reference>
<dbReference type="EMBL" id="JABEYC010000461">
    <property type="protein sequence ID" value="KAF4977089.1"/>
    <property type="molecule type" value="Genomic_DNA"/>
</dbReference>
<keyword evidence="2" id="KW-1185">Reference proteome</keyword>